<feature type="region of interest" description="Disordered" evidence="1">
    <location>
        <begin position="148"/>
        <end position="173"/>
    </location>
</feature>
<dbReference type="AlphaFoldDB" id="A0AAV2HY61"/>
<evidence type="ECO:0000313" key="3">
    <source>
        <dbReference type="Proteomes" id="UP001497497"/>
    </source>
</evidence>
<reference evidence="2 3" key="1">
    <citation type="submission" date="2024-04" db="EMBL/GenBank/DDBJ databases">
        <authorList>
            <consortium name="Genoscope - CEA"/>
            <person name="William W."/>
        </authorList>
    </citation>
    <scope>NUCLEOTIDE SEQUENCE [LARGE SCALE GENOMIC DNA]</scope>
</reference>
<name>A0AAV2HY61_LYMST</name>
<organism evidence="2 3">
    <name type="scientific">Lymnaea stagnalis</name>
    <name type="common">Great pond snail</name>
    <name type="synonym">Helix stagnalis</name>
    <dbReference type="NCBI Taxonomy" id="6523"/>
    <lineage>
        <taxon>Eukaryota</taxon>
        <taxon>Metazoa</taxon>
        <taxon>Spiralia</taxon>
        <taxon>Lophotrochozoa</taxon>
        <taxon>Mollusca</taxon>
        <taxon>Gastropoda</taxon>
        <taxon>Heterobranchia</taxon>
        <taxon>Euthyneura</taxon>
        <taxon>Panpulmonata</taxon>
        <taxon>Hygrophila</taxon>
        <taxon>Lymnaeoidea</taxon>
        <taxon>Lymnaeidae</taxon>
        <taxon>Lymnaea</taxon>
    </lineage>
</organism>
<gene>
    <name evidence="2" type="ORF">GSLYS_00012428001</name>
</gene>
<protein>
    <submittedName>
        <fullName evidence="2">Uncharacterized protein</fullName>
    </submittedName>
</protein>
<proteinExistence type="predicted"/>
<comment type="caution">
    <text evidence="2">The sequence shown here is derived from an EMBL/GenBank/DDBJ whole genome shotgun (WGS) entry which is preliminary data.</text>
</comment>
<dbReference type="EMBL" id="CAXITT010000307">
    <property type="protein sequence ID" value="CAL1538607.1"/>
    <property type="molecule type" value="Genomic_DNA"/>
</dbReference>
<evidence type="ECO:0000313" key="2">
    <source>
        <dbReference type="EMBL" id="CAL1538607.1"/>
    </source>
</evidence>
<dbReference type="Proteomes" id="UP001497497">
    <property type="component" value="Unassembled WGS sequence"/>
</dbReference>
<accession>A0AAV2HY61</accession>
<keyword evidence="3" id="KW-1185">Reference proteome</keyword>
<sequence>MADTNKKSGTSRTKAVVYENIFPNDYTELEDEGYEKLPQLMPVDVTSRLEAIERTQSEIYTEFKKFKQQMSAQLTSLMELTTSLQQTMLDTALKQERLDLTTQDHIHESADHLGAQLMDVTKDVKAIISDQRKLLSMTSRHVATTITTTTSRQDVRNESDKGSKTKVKGLPNL</sequence>
<evidence type="ECO:0000256" key="1">
    <source>
        <dbReference type="SAM" id="MobiDB-lite"/>
    </source>
</evidence>
<feature type="compositionally biased region" description="Basic and acidic residues" evidence="1">
    <location>
        <begin position="153"/>
        <end position="163"/>
    </location>
</feature>